<name>A0A8S4QGG2_9NEOP</name>
<protein>
    <submittedName>
        <fullName evidence="1">Jg3097 protein</fullName>
    </submittedName>
</protein>
<dbReference type="EMBL" id="CAKXAJ010007112">
    <property type="protein sequence ID" value="CAH2210284.1"/>
    <property type="molecule type" value="Genomic_DNA"/>
</dbReference>
<keyword evidence="2" id="KW-1185">Reference proteome</keyword>
<proteinExistence type="predicted"/>
<sequence length="117" mass="13234">MNKPPPDYNKYIHKVRVLRAGRGGLVRRGGQSVFPSVSVVVCRYRSIHTYPGGHFYYLLCRWFFNGTFVSGAKSRYKPSWGNEIGQTVAPMVRVSGGSLVGRRSRMRWEATSGKVHN</sequence>
<reference evidence="1" key="1">
    <citation type="submission" date="2022-03" db="EMBL/GenBank/DDBJ databases">
        <authorList>
            <person name="Lindestad O."/>
        </authorList>
    </citation>
    <scope>NUCLEOTIDE SEQUENCE</scope>
</reference>
<accession>A0A8S4QGG2</accession>
<dbReference type="Proteomes" id="UP000838756">
    <property type="component" value="Unassembled WGS sequence"/>
</dbReference>
<evidence type="ECO:0000313" key="2">
    <source>
        <dbReference type="Proteomes" id="UP000838756"/>
    </source>
</evidence>
<evidence type="ECO:0000313" key="1">
    <source>
        <dbReference type="EMBL" id="CAH2210284.1"/>
    </source>
</evidence>
<comment type="caution">
    <text evidence="1">The sequence shown here is derived from an EMBL/GenBank/DDBJ whole genome shotgun (WGS) entry which is preliminary data.</text>
</comment>
<organism evidence="1 2">
    <name type="scientific">Pararge aegeria aegeria</name>
    <dbReference type="NCBI Taxonomy" id="348720"/>
    <lineage>
        <taxon>Eukaryota</taxon>
        <taxon>Metazoa</taxon>
        <taxon>Ecdysozoa</taxon>
        <taxon>Arthropoda</taxon>
        <taxon>Hexapoda</taxon>
        <taxon>Insecta</taxon>
        <taxon>Pterygota</taxon>
        <taxon>Neoptera</taxon>
        <taxon>Endopterygota</taxon>
        <taxon>Lepidoptera</taxon>
        <taxon>Glossata</taxon>
        <taxon>Ditrysia</taxon>
        <taxon>Papilionoidea</taxon>
        <taxon>Nymphalidae</taxon>
        <taxon>Satyrinae</taxon>
        <taxon>Satyrini</taxon>
        <taxon>Parargina</taxon>
        <taxon>Pararge</taxon>
    </lineage>
</organism>
<gene>
    <name evidence="1" type="primary">jg3097</name>
    <name evidence="1" type="ORF">PAEG_LOCUS2194</name>
</gene>
<dbReference type="AlphaFoldDB" id="A0A8S4QGG2"/>